<feature type="transmembrane region" description="Helical" evidence="7">
    <location>
        <begin position="362"/>
        <end position="386"/>
    </location>
</feature>
<proteinExistence type="inferred from homology"/>
<gene>
    <name evidence="10" type="ORF">ACFOWZ_17550</name>
</gene>
<evidence type="ECO:0000259" key="9">
    <source>
        <dbReference type="Pfam" id="PF12704"/>
    </source>
</evidence>
<comment type="subcellular location">
    <subcellularLocation>
        <location evidence="1">Cell membrane</location>
        <topology evidence="1">Multi-pass membrane protein</topology>
    </subcellularLocation>
</comment>
<dbReference type="InterPro" id="IPR050250">
    <property type="entry name" value="Macrolide_Exporter_MacB"/>
</dbReference>
<evidence type="ECO:0000259" key="8">
    <source>
        <dbReference type="Pfam" id="PF02687"/>
    </source>
</evidence>
<accession>A0ABV8BVJ2</accession>
<feature type="transmembrane region" description="Helical" evidence="7">
    <location>
        <begin position="280"/>
        <end position="305"/>
    </location>
</feature>
<dbReference type="Proteomes" id="UP001595690">
    <property type="component" value="Unassembled WGS sequence"/>
</dbReference>
<evidence type="ECO:0000256" key="4">
    <source>
        <dbReference type="ARBA" id="ARBA00022989"/>
    </source>
</evidence>
<sequence length="403" mass="41178">MPEVPLPRVTRLPPGDVLRLGTVGVRTRPVRTVLAALGIAIGIAALIAVVSIPASNQAALRAQLAALGPNLLTVVPGTNIAGGKAKLPPVAVDMIRRIGPVREVSATGETDATVRRTDLVPAQETGGLSVKAARLDLLPVLGGSVRTGRFLDQATEAFPVAVLGARAAQVLGTELRPGLPAPSVWIKDRWFTVVGVLAANPLAFEVDNAVLVGWKAAEKHLGFDGTPGQIYVRADDRAVEAVKSVLGRTANPKSPNEVLVSRPSDALAAQQLVEQAYSGLFLGLGGVALLVGGIGVANTMVISVLERRREIGLRRALGASRRQISGQFLAEAVVLAGIGGGIGLLIGVAATAVYSASQGWPAVLPLTALAGGVGAAVVVGVLAGLYPAVRASRLTPTEALATT</sequence>
<dbReference type="RefSeq" id="WP_382373701.1">
    <property type="nucleotide sequence ID" value="NZ_JBHRZI010000015.1"/>
</dbReference>
<evidence type="ECO:0000256" key="7">
    <source>
        <dbReference type="SAM" id="Phobius"/>
    </source>
</evidence>
<reference evidence="11" key="1">
    <citation type="journal article" date="2019" name="Int. J. Syst. Evol. Microbiol.">
        <title>The Global Catalogue of Microorganisms (GCM) 10K type strain sequencing project: providing services to taxonomists for standard genome sequencing and annotation.</title>
        <authorList>
            <consortium name="The Broad Institute Genomics Platform"/>
            <consortium name="The Broad Institute Genome Sequencing Center for Infectious Disease"/>
            <person name="Wu L."/>
            <person name="Ma J."/>
        </authorList>
    </citation>
    <scope>NUCLEOTIDE SEQUENCE [LARGE SCALE GENOMIC DNA]</scope>
    <source>
        <strain evidence="11">CGMCC 4.7405</strain>
    </source>
</reference>
<keyword evidence="2" id="KW-1003">Cell membrane</keyword>
<feature type="domain" description="MacB-like periplasmic core" evidence="9">
    <location>
        <begin position="32"/>
        <end position="243"/>
    </location>
</feature>
<dbReference type="EMBL" id="JBHRZI010000015">
    <property type="protein sequence ID" value="MFC3893281.1"/>
    <property type="molecule type" value="Genomic_DNA"/>
</dbReference>
<keyword evidence="3 7" id="KW-0812">Transmembrane</keyword>
<evidence type="ECO:0000256" key="5">
    <source>
        <dbReference type="ARBA" id="ARBA00023136"/>
    </source>
</evidence>
<evidence type="ECO:0000256" key="2">
    <source>
        <dbReference type="ARBA" id="ARBA00022475"/>
    </source>
</evidence>
<name>A0ABV8BVJ2_9PSEU</name>
<dbReference type="PANTHER" id="PTHR30572">
    <property type="entry name" value="MEMBRANE COMPONENT OF TRANSPORTER-RELATED"/>
    <property type="match status" value="1"/>
</dbReference>
<keyword evidence="5 7" id="KW-0472">Membrane</keyword>
<comment type="caution">
    <text evidence="10">The sequence shown here is derived from an EMBL/GenBank/DDBJ whole genome shotgun (WGS) entry which is preliminary data.</text>
</comment>
<comment type="similarity">
    <text evidence="6">Belongs to the ABC-4 integral membrane protein family.</text>
</comment>
<evidence type="ECO:0000256" key="6">
    <source>
        <dbReference type="ARBA" id="ARBA00038076"/>
    </source>
</evidence>
<feature type="transmembrane region" description="Helical" evidence="7">
    <location>
        <begin position="33"/>
        <end position="54"/>
    </location>
</feature>
<evidence type="ECO:0000313" key="11">
    <source>
        <dbReference type="Proteomes" id="UP001595690"/>
    </source>
</evidence>
<dbReference type="Pfam" id="PF12704">
    <property type="entry name" value="MacB_PCD"/>
    <property type="match status" value="1"/>
</dbReference>
<dbReference type="InterPro" id="IPR003838">
    <property type="entry name" value="ABC3_permease_C"/>
</dbReference>
<feature type="transmembrane region" description="Helical" evidence="7">
    <location>
        <begin position="328"/>
        <end position="356"/>
    </location>
</feature>
<organism evidence="10 11">
    <name type="scientific">Lentzea rhizosphaerae</name>
    <dbReference type="NCBI Taxonomy" id="2041025"/>
    <lineage>
        <taxon>Bacteria</taxon>
        <taxon>Bacillati</taxon>
        <taxon>Actinomycetota</taxon>
        <taxon>Actinomycetes</taxon>
        <taxon>Pseudonocardiales</taxon>
        <taxon>Pseudonocardiaceae</taxon>
        <taxon>Lentzea</taxon>
    </lineage>
</organism>
<dbReference type="InterPro" id="IPR025857">
    <property type="entry name" value="MacB_PCD"/>
</dbReference>
<protein>
    <submittedName>
        <fullName evidence="10">ABC transporter permease</fullName>
    </submittedName>
</protein>
<dbReference type="Pfam" id="PF02687">
    <property type="entry name" value="FtsX"/>
    <property type="match status" value="1"/>
</dbReference>
<dbReference type="PANTHER" id="PTHR30572:SF4">
    <property type="entry name" value="ABC TRANSPORTER PERMEASE YTRF"/>
    <property type="match status" value="1"/>
</dbReference>
<keyword evidence="4 7" id="KW-1133">Transmembrane helix</keyword>
<keyword evidence="11" id="KW-1185">Reference proteome</keyword>
<evidence type="ECO:0000256" key="1">
    <source>
        <dbReference type="ARBA" id="ARBA00004651"/>
    </source>
</evidence>
<evidence type="ECO:0000256" key="3">
    <source>
        <dbReference type="ARBA" id="ARBA00022692"/>
    </source>
</evidence>
<feature type="domain" description="ABC3 transporter permease C-terminal" evidence="8">
    <location>
        <begin position="285"/>
        <end position="396"/>
    </location>
</feature>
<evidence type="ECO:0000313" key="10">
    <source>
        <dbReference type="EMBL" id="MFC3893281.1"/>
    </source>
</evidence>